<gene>
    <name evidence="6" type="ORF">GLE_1683</name>
</gene>
<dbReference type="InterPro" id="IPR011703">
    <property type="entry name" value="ATPase_AAA-3"/>
</dbReference>
<dbReference type="CDD" id="cd00009">
    <property type="entry name" value="AAA"/>
    <property type="match status" value="1"/>
</dbReference>
<dbReference type="EMBL" id="CP013140">
    <property type="protein sequence ID" value="ALN57039.1"/>
    <property type="molecule type" value="Genomic_DNA"/>
</dbReference>
<evidence type="ECO:0000256" key="3">
    <source>
        <dbReference type="ARBA" id="ARBA00061607"/>
    </source>
</evidence>
<dbReference type="PANTHER" id="PTHR42759">
    <property type="entry name" value="MOXR FAMILY PROTEIN"/>
    <property type="match status" value="1"/>
</dbReference>
<evidence type="ECO:0000259" key="5">
    <source>
        <dbReference type="Pfam" id="PF17863"/>
    </source>
</evidence>
<dbReference type="PANTHER" id="PTHR42759:SF5">
    <property type="entry name" value="METHANOL DEHYDROGENASE REGULATOR"/>
    <property type="match status" value="1"/>
</dbReference>
<dbReference type="GO" id="GO:0005524">
    <property type="term" value="F:ATP binding"/>
    <property type="evidence" value="ECO:0007669"/>
    <property type="project" value="UniProtKB-KW"/>
</dbReference>
<dbReference type="Pfam" id="PF07726">
    <property type="entry name" value="AAA_3"/>
    <property type="match status" value="1"/>
</dbReference>
<dbReference type="Gene3D" id="3.40.50.300">
    <property type="entry name" value="P-loop containing nucleotide triphosphate hydrolases"/>
    <property type="match status" value="1"/>
</dbReference>
<evidence type="ECO:0000313" key="6">
    <source>
        <dbReference type="EMBL" id="ALN57039.1"/>
    </source>
</evidence>
<dbReference type="InterPro" id="IPR050764">
    <property type="entry name" value="CbbQ/NirQ/NorQ/GpvN"/>
</dbReference>
<protein>
    <submittedName>
        <fullName evidence="6">Methanol dehydrogenase regulator</fullName>
    </submittedName>
</protein>
<keyword evidence="1" id="KW-0547">Nucleotide-binding</keyword>
<reference evidence="6 7" key="1">
    <citation type="submission" date="2015-11" db="EMBL/GenBank/DDBJ databases">
        <title>Genome sequences of Lysobacter enzymogenes strain C3 and Lysobacter antibioticus ATCC 29479.</title>
        <authorList>
            <person name="Kobayashi D.Y."/>
        </authorList>
    </citation>
    <scope>NUCLEOTIDE SEQUENCE [LARGE SCALE GENOMIC DNA]</scope>
    <source>
        <strain evidence="6 7">C3</strain>
    </source>
</reference>
<name>A0A0S2DFE3_LYSEN</name>
<feature type="domain" description="ChlI/MoxR AAA lid" evidence="5">
    <location>
        <begin position="277"/>
        <end position="336"/>
    </location>
</feature>
<proteinExistence type="inferred from homology"/>
<dbReference type="InterPro" id="IPR041628">
    <property type="entry name" value="ChlI/MoxR_AAA_lid"/>
</dbReference>
<dbReference type="Gene3D" id="1.10.8.80">
    <property type="entry name" value="Magnesium chelatase subunit I, C-Terminal domain"/>
    <property type="match status" value="1"/>
</dbReference>
<dbReference type="FunFam" id="3.40.50.300:FF:000640">
    <property type="entry name" value="MoxR family ATPase"/>
    <property type="match status" value="1"/>
</dbReference>
<evidence type="ECO:0000313" key="7">
    <source>
        <dbReference type="Proteomes" id="UP000061569"/>
    </source>
</evidence>
<feature type="domain" description="ATPase AAA-3" evidence="4">
    <location>
        <begin position="84"/>
        <end position="214"/>
    </location>
</feature>
<dbReference type="PATRIC" id="fig|69.6.peg.1661"/>
<evidence type="ECO:0000259" key="4">
    <source>
        <dbReference type="Pfam" id="PF07726"/>
    </source>
</evidence>
<dbReference type="SUPFAM" id="SSF52540">
    <property type="entry name" value="P-loop containing nucleoside triphosphate hydrolases"/>
    <property type="match status" value="1"/>
</dbReference>
<dbReference type="AlphaFoldDB" id="A0A0S2DFE3"/>
<dbReference type="STRING" id="69.GLE_1683"/>
<dbReference type="Proteomes" id="UP000061569">
    <property type="component" value="Chromosome"/>
</dbReference>
<evidence type="ECO:0000256" key="1">
    <source>
        <dbReference type="ARBA" id="ARBA00022741"/>
    </source>
</evidence>
<dbReference type="KEGG" id="lez:GLE_1683"/>
<dbReference type="Pfam" id="PF17863">
    <property type="entry name" value="AAA_lid_2"/>
    <property type="match status" value="1"/>
</dbReference>
<evidence type="ECO:0000256" key="2">
    <source>
        <dbReference type="ARBA" id="ARBA00022840"/>
    </source>
</evidence>
<dbReference type="InterPro" id="IPR027417">
    <property type="entry name" value="P-loop_NTPase"/>
</dbReference>
<keyword evidence="2" id="KW-0067">ATP-binding</keyword>
<dbReference type="GO" id="GO:0016887">
    <property type="term" value="F:ATP hydrolysis activity"/>
    <property type="evidence" value="ECO:0007669"/>
    <property type="project" value="InterPro"/>
</dbReference>
<organism evidence="6 7">
    <name type="scientific">Lysobacter enzymogenes</name>
    <dbReference type="NCBI Taxonomy" id="69"/>
    <lineage>
        <taxon>Bacteria</taxon>
        <taxon>Pseudomonadati</taxon>
        <taxon>Pseudomonadota</taxon>
        <taxon>Gammaproteobacteria</taxon>
        <taxon>Lysobacterales</taxon>
        <taxon>Lysobacteraceae</taxon>
        <taxon>Lysobacter</taxon>
    </lineage>
</organism>
<sequence length="350" mass="37419">MRRVADPHEPDKNDIFDFTRLYHTTAGPMSAGKITASSATHDAAILTDGLRSALEQAQAQVNALVLGKAQAVRLAFVALLSDGHLLIEDLPGLGKTTLAHALAATLGLEFQRVQFTSDLLPADVVGVSVFDPTSRQFQFHPGPVFAQVLLADEINRAPPRTQSALLEAMAEHQVTVDGRSHRLPDPFFVIATQNPVDLSGTYPLPDSQLDRFLLRLQLGYPDEAAERDLLAGADRRHLIAQARALLSAPDVQAIRSAVDAVHASEALIGYVQALLARSRKHPGVRVGLSPRAGLALLRAARAYALLLGRGHVVPEDVQALFAAVATHRLVAEADAAADLAKSILYAVAVD</sequence>
<accession>A0A0S2DFE3</accession>
<comment type="similarity">
    <text evidence="3">Belongs to the MoxR family.</text>
</comment>
<dbReference type="PIRSF" id="PIRSF002849">
    <property type="entry name" value="AAA_ATPase_chaperone_MoxR_prd"/>
    <property type="match status" value="1"/>
</dbReference>